<comment type="domain">
    <text evidence="10">The N-terminal domain has structural similarity with S-adenosyl-L-methionine-dependent methyltransferases, but does not bind S-adenosyl-L-methionine. It is required for correct assembly of the 2 Fe-S clusters.</text>
</comment>
<accession>A0A833R9H9</accession>
<keyword evidence="3 10" id="KW-0004">4Fe-4S</keyword>
<feature type="binding site" evidence="10">
    <location>
        <position position="220"/>
    </location>
    <ligand>
        <name>[4Fe-4S] cluster</name>
        <dbReference type="ChEBI" id="CHEBI:49883"/>
    </ligand>
</feature>
<evidence type="ECO:0000256" key="4">
    <source>
        <dbReference type="ARBA" id="ARBA00022490"/>
    </source>
</evidence>
<comment type="cofactor">
    <cofactor evidence="10">
        <name>[2Fe-2S] cluster</name>
        <dbReference type="ChEBI" id="CHEBI:190135"/>
    </cofactor>
</comment>
<dbReference type="GO" id="GO:0046872">
    <property type="term" value="F:metal ion binding"/>
    <property type="evidence" value="ECO:0007669"/>
    <property type="project" value="UniProtKB-KW"/>
</dbReference>
<comment type="caution">
    <text evidence="10">Lacks conserved residue(s) required for the propagation of feature annotation.</text>
</comment>
<feature type="binding site" evidence="10">
    <location>
        <position position="177"/>
    </location>
    <ligand>
        <name>[2Fe-2S] cluster</name>
        <dbReference type="ChEBI" id="CHEBI:190135"/>
    </ligand>
</feature>
<evidence type="ECO:0000256" key="6">
    <source>
        <dbReference type="ARBA" id="ARBA00022723"/>
    </source>
</evidence>
<dbReference type="EMBL" id="SWLB01000008">
    <property type="protein sequence ID" value="KAF3335386.1"/>
    <property type="molecule type" value="Genomic_DNA"/>
</dbReference>
<evidence type="ECO:0000256" key="8">
    <source>
        <dbReference type="ARBA" id="ARBA00023014"/>
    </source>
</evidence>
<dbReference type="SUPFAM" id="SSF53335">
    <property type="entry name" value="S-adenosyl-L-methionine-dependent methyltransferases"/>
    <property type="match status" value="1"/>
</dbReference>
<dbReference type="HAMAP" id="MF_03115">
    <property type="entry name" value="Anamorsin"/>
    <property type="match status" value="1"/>
</dbReference>
<evidence type="ECO:0000256" key="7">
    <source>
        <dbReference type="ARBA" id="ARBA00023004"/>
    </source>
</evidence>
<keyword evidence="13" id="KW-1185">Reference proteome</keyword>
<dbReference type="Gene3D" id="3.40.50.150">
    <property type="entry name" value="Vaccinia Virus protein VP39"/>
    <property type="match status" value="1"/>
</dbReference>
<dbReference type="InterPro" id="IPR007785">
    <property type="entry name" value="Anamorsin"/>
</dbReference>
<organism evidence="12 13">
    <name type="scientific">Carex littledalei</name>
    <dbReference type="NCBI Taxonomy" id="544730"/>
    <lineage>
        <taxon>Eukaryota</taxon>
        <taxon>Viridiplantae</taxon>
        <taxon>Streptophyta</taxon>
        <taxon>Embryophyta</taxon>
        <taxon>Tracheophyta</taxon>
        <taxon>Spermatophyta</taxon>
        <taxon>Magnoliopsida</taxon>
        <taxon>Liliopsida</taxon>
        <taxon>Poales</taxon>
        <taxon>Cyperaceae</taxon>
        <taxon>Cyperoideae</taxon>
        <taxon>Cariceae</taxon>
        <taxon>Carex</taxon>
        <taxon>Carex subgen. Euthyceras</taxon>
    </lineage>
</organism>
<dbReference type="GO" id="GO:0051539">
    <property type="term" value="F:4 iron, 4 sulfur cluster binding"/>
    <property type="evidence" value="ECO:0007669"/>
    <property type="project" value="UniProtKB-KW"/>
</dbReference>
<comment type="similarity">
    <text evidence="2 10">Belongs to the anamorsin family.</text>
</comment>
<dbReference type="Pfam" id="PF05093">
    <property type="entry name" value="CIAPIN1"/>
    <property type="match status" value="1"/>
</dbReference>
<dbReference type="PANTHER" id="PTHR13273">
    <property type="entry name" value="ANAMORSIN"/>
    <property type="match status" value="1"/>
</dbReference>
<comment type="function">
    <text evidence="10">Component of the cytosolic iron-sulfur (Fe-S) protein assembly (CIA) machinery. Required for the maturation of extramitochondrial Fe-S proteins. Part of an electron transfer chain functioning in an early step of cytosolic Fe-S biogenesis, facilitating the de novo assembly of a [4Fe-4S] cluster on the cytosolic Fe-S scaffold complex. Electrons are transferred from NADPH via a FAD- and FMN-containing diflavin oxidoreductase. Together with the diflavin oxidoreductase, also required for the assembly of the diferric tyrosyl radical cofactor of ribonucleotide reductase (RNR), probably by providing electrons for reduction during radical cofactor maturation in the catalytic small subunit.</text>
</comment>
<feature type="binding site" evidence="10">
    <location>
        <position position="189"/>
    </location>
    <ligand>
        <name>[2Fe-2S] cluster</name>
        <dbReference type="ChEBI" id="CHEBI:190135"/>
    </ligand>
</feature>
<dbReference type="GO" id="GO:0009055">
    <property type="term" value="F:electron transfer activity"/>
    <property type="evidence" value="ECO:0007669"/>
    <property type="project" value="UniProtKB-UniRule"/>
</dbReference>
<evidence type="ECO:0000313" key="13">
    <source>
        <dbReference type="Proteomes" id="UP000623129"/>
    </source>
</evidence>
<keyword evidence="5 10" id="KW-0001">2Fe-2S</keyword>
<dbReference type="GO" id="GO:0016226">
    <property type="term" value="P:iron-sulfur cluster assembly"/>
    <property type="evidence" value="ECO:0007669"/>
    <property type="project" value="UniProtKB-UniRule"/>
</dbReference>
<evidence type="ECO:0000256" key="3">
    <source>
        <dbReference type="ARBA" id="ARBA00022485"/>
    </source>
</evidence>
<evidence type="ECO:0000256" key="10">
    <source>
        <dbReference type="HAMAP-Rule" id="MF_03115"/>
    </source>
</evidence>
<comment type="cofactor">
    <cofactor evidence="1 10">
        <name>[4Fe-4S] cluster</name>
        <dbReference type="ChEBI" id="CHEBI:49883"/>
    </cofactor>
</comment>
<sequence>MALFLTDEVSLPLRAIRDLGSEGLKQEEALVVTQCGLLGGKLSFGDASFDTVFVIWSKIDNLSDQWVSEISRVLKPGAEVVLQASSLSDNQVKPSSHIERKLLISGFVDVQSIDSTQSVLVRGKKASWSTGSSFPLKKTTNALPKIQLSDESDLIDEDSLLTEEDLKKPELPVVGDCEVGSTRKACKNCTCGRAEAEEKVEKLSLTAEQITNPQSACGNCSLGDAFRCGGCPYRGLPAFKLGEKVTLGADFLTADI</sequence>
<feature type="short sequence motif" description="Cx2C motif 2" evidence="10">
    <location>
        <begin position="228"/>
        <end position="231"/>
    </location>
</feature>
<dbReference type="GO" id="GO:0005758">
    <property type="term" value="C:mitochondrial intermembrane space"/>
    <property type="evidence" value="ECO:0007669"/>
    <property type="project" value="UniProtKB-SubCell"/>
</dbReference>
<gene>
    <name evidence="12" type="ORF">FCM35_KLT19893</name>
</gene>
<evidence type="ECO:0000313" key="12">
    <source>
        <dbReference type="EMBL" id="KAF3335386.1"/>
    </source>
</evidence>
<dbReference type="InterPro" id="IPR046408">
    <property type="entry name" value="CIAPIN1"/>
</dbReference>
<proteinExistence type="inferred from homology"/>
<feature type="domain" description="Anamorsin C-terminal" evidence="11">
    <location>
        <begin position="207"/>
        <end position="247"/>
    </location>
</feature>
<dbReference type="OrthoDB" id="311633at2759"/>
<feature type="short sequence motif" description="Cx2C motif 1" evidence="10">
    <location>
        <begin position="217"/>
        <end position="220"/>
    </location>
</feature>
<dbReference type="Proteomes" id="UP000623129">
    <property type="component" value="Unassembled WGS sequence"/>
</dbReference>
<feature type="binding site" evidence="10">
    <location>
        <position position="191"/>
    </location>
    <ligand>
        <name>[2Fe-2S] cluster</name>
        <dbReference type="ChEBI" id="CHEBI:190135"/>
    </ligand>
</feature>
<keyword evidence="4 10" id="KW-0963">Cytoplasm</keyword>
<keyword evidence="6 10" id="KW-0479">Metal-binding</keyword>
<protein>
    <recommendedName>
        <fullName evidence="10">Anamorsin homolog</fullName>
    </recommendedName>
    <alternativeName>
        <fullName evidence="10">Fe-S cluster assembly protein DRE2 homolog</fullName>
    </alternativeName>
</protein>
<dbReference type="GO" id="GO:0051537">
    <property type="term" value="F:2 iron, 2 sulfur cluster binding"/>
    <property type="evidence" value="ECO:0007669"/>
    <property type="project" value="UniProtKB-UniRule"/>
</dbReference>
<evidence type="ECO:0000259" key="11">
    <source>
        <dbReference type="Pfam" id="PF05093"/>
    </source>
</evidence>
<dbReference type="AlphaFoldDB" id="A0A833R9H9"/>
<feature type="binding site" evidence="10">
    <location>
        <position position="186"/>
    </location>
    <ligand>
        <name>[2Fe-2S] cluster</name>
        <dbReference type="ChEBI" id="CHEBI:190135"/>
    </ligand>
</feature>
<feature type="binding site" evidence="10">
    <location>
        <position position="231"/>
    </location>
    <ligand>
        <name>[4Fe-4S] cluster</name>
        <dbReference type="ChEBI" id="CHEBI:49883"/>
    </ligand>
</feature>
<comment type="domain">
    <text evidence="10">The C-terminal domain binds 2 Fe-S clusters but is otherwise mostly in an intrinsically disordered conformation.</text>
</comment>
<evidence type="ECO:0000256" key="9">
    <source>
        <dbReference type="ARBA" id="ARBA00023128"/>
    </source>
</evidence>
<comment type="domain">
    <text evidence="10">The twin Cx2C motifs are involved in the recognition by the mitochondrial MIA40-ERV1 disulfide relay system. The formation of 2 disulfide bonds in the Cx2C motifs through dithiol/disulfide exchange reactions effectively traps the protein in the mitochondrial intermembrane space.</text>
</comment>
<feature type="binding site" evidence="10">
    <location>
        <position position="217"/>
    </location>
    <ligand>
        <name>[4Fe-4S] cluster</name>
        <dbReference type="ChEBI" id="CHEBI:49883"/>
    </ligand>
</feature>
<comment type="subunit">
    <text evidence="10">Monomer.</text>
</comment>
<evidence type="ECO:0000256" key="2">
    <source>
        <dbReference type="ARBA" id="ARBA00008169"/>
    </source>
</evidence>
<evidence type="ECO:0000256" key="5">
    <source>
        <dbReference type="ARBA" id="ARBA00022714"/>
    </source>
</evidence>
<dbReference type="InterPro" id="IPR029063">
    <property type="entry name" value="SAM-dependent_MTases_sf"/>
</dbReference>
<reference evidence="12" key="1">
    <citation type="submission" date="2020-01" db="EMBL/GenBank/DDBJ databases">
        <title>Genome sequence of Kobresia littledalei, the first chromosome-level genome in the family Cyperaceae.</title>
        <authorList>
            <person name="Qu G."/>
        </authorList>
    </citation>
    <scope>NUCLEOTIDE SEQUENCE</scope>
    <source>
        <strain evidence="12">C.B.Clarke</strain>
        <tissue evidence="12">Leaf</tissue>
    </source>
</reference>
<keyword evidence="8 10" id="KW-0411">Iron-sulfur</keyword>
<feature type="region of interest" description="Fe-S binding site B" evidence="10">
    <location>
        <begin position="217"/>
        <end position="231"/>
    </location>
</feature>
<evidence type="ECO:0000256" key="1">
    <source>
        <dbReference type="ARBA" id="ARBA00001966"/>
    </source>
</evidence>
<dbReference type="PANTHER" id="PTHR13273:SF14">
    <property type="entry name" value="ANAMORSIN"/>
    <property type="match status" value="1"/>
</dbReference>
<comment type="caution">
    <text evidence="12">The sequence shown here is derived from an EMBL/GenBank/DDBJ whole genome shotgun (WGS) entry which is preliminary data.</text>
</comment>
<feature type="binding site" evidence="10">
    <location>
        <position position="228"/>
    </location>
    <ligand>
        <name>[4Fe-4S] cluster</name>
        <dbReference type="ChEBI" id="CHEBI:49883"/>
    </ligand>
</feature>
<keyword evidence="9 10" id="KW-0496">Mitochondrion</keyword>
<keyword evidence="7 10" id="KW-0408">Iron</keyword>
<comment type="subcellular location">
    <subcellularLocation>
        <location evidence="10">Cytoplasm</location>
    </subcellularLocation>
    <subcellularLocation>
        <location evidence="10">Mitochondrion intermembrane space</location>
    </subcellularLocation>
</comment>
<name>A0A833R9H9_9POAL</name>